<dbReference type="AlphaFoldDB" id="A0A7D5QFZ7"/>
<gene>
    <name evidence="1" type="ORF">HUG12_08275</name>
</gene>
<dbReference type="GeneID" id="56037448"/>
<evidence type="ECO:0000313" key="1">
    <source>
        <dbReference type="EMBL" id="QLG61722.1"/>
    </source>
</evidence>
<keyword evidence="2" id="KW-1185">Reference proteome</keyword>
<proteinExistence type="predicted"/>
<name>A0A7D5QFZ7_9EURY</name>
<accession>A0A7D5QFZ7</accession>
<dbReference type="RefSeq" id="WP_179268307.1">
    <property type="nucleotide sequence ID" value="NZ_CP058579.1"/>
</dbReference>
<evidence type="ECO:0000313" key="2">
    <source>
        <dbReference type="Proteomes" id="UP000509626"/>
    </source>
</evidence>
<reference evidence="1 2" key="1">
    <citation type="submission" date="2020-06" db="EMBL/GenBank/DDBJ databases">
        <title>NJ-3-1, isolated from saline soil.</title>
        <authorList>
            <person name="Cui H.L."/>
            <person name="Shi X."/>
        </authorList>
    </citation>
    <scope>NUCLEOTIDE SEQUENCE [LARGE SCALE GENOMIC DNA]</scope>
    <source>
        <strain evidence="1 2">NJ-3-1</strain>
    </source>
</reference>
<sequence>MELEDCPICDTELIAFADLPAERRVPLEEDPSRQRQSVAHRREKHSICPSCTLEIHGCSQPYAIPDEHVPAQ</sequence>
<protein>
    <submittedName>
        <fullName evidence="1">Uncharacterized protein</fullName>
    </submittedName>
</protein>
<organism evidence="1 2">
    <name type="scientific">Halorarum salinum</name>
    <dbReference type="NCBI Taxonomy" id="2743089"/>
    <lineage>
        <taxon>Archaea</taxon>
        <taxon>Methanobacteriati</taxon>
        <taxon>Methanobacteriota</taxon>
        <taxon>Stenosarchaea group</taxon>
        <taxon>Halobacteria</taxon>
        <taxon>Halobacteriales</taxon>
        <taxon>Haloferacaceae</taxon>
        <taxon>Halorarum</taxon>
    </lineage>
</organism>
<dbReference type="KEGG" id="halu:HUG12_08275"/>
<dbReference type="Proteomes" id="UP000509626">
    <property type="component" value="Chromosome"/>
</dbReference>
<dbReference type="EMBL" id="CP058579">
    <property type="protein sequence ID" value="QLG61722.1"/>
    <property type="molecule type" value="Genomic_DNA"/>
</dbReference>
<dbReference type="OrthoDB" id="337469at2157"/>